<keyword evidence="5" id="KW-1185">Reference proteome</keyword>
<dbReference type="PROSITE" id="PS50297">
    <property type="entry name" value="ANK_REP_REGION"/>
    <property type="match status" value="1"/>
</dbReference>
<evidence type="ECO:0000313" key="5">
    <source>
        <dbReference type="Proteomes" id="UP000823521"/>
    </source>
</evidence>
<dbReference type="PANTHER" id="PTHR24171:SF8">
    <property type="entry name" value="BRCA1-ASSOCIATED RING DOMAIN PROTEIN 1"/>
    <property type="match status" value="1"/>
</dbReference>
<keyword evidence="1" id="KW-0677">Repeat</keyword>
<reference evidence="4 5" key="1">
    <citation type="submission" date="2019-12" db="EMBL/GenBank/DDBJ databases">
        <title>Whole genome sequencing of endophytic Actinobacterium Micromonospora sp. MPMI6T.</title>
        <authorList>
            <person name="Evv R."/>
            <person name="Podile A.R."/>
        </authorList>
    </citation>
    <scope>NUCLEOTIDE SEQUENCE [LARGE SCALE GENOMIC DNA]</scope>
    <source>
        <strain evidence="4 5">MPMI6</strain>
    </source>
</reference>
<accession>A0ABS3VWB6</accession>
<dbReference type="EMBL" id="WVUH01000218">
    <property type="protein sequence ID" value="MBO4208668.1"/>
    <property type="molecule type" value="Genomic_DNA"/>
</dbReference>
<evidence type="ECO:0000256" key="3">
    <source>
        <dbReference type="PROSITE-ProRule" id="PRU00023"/>
    </source>
</evidence>
<dbReference type="InterPro" id="IPR036770">
    <property type="entry name" value="Ankyrin_rpt-contain_sf"/>
</dbReference>
<name>A0ABS3VWB6_MICEH</name>
<proteinExistence type="predicted"/>
<dbReference type="RefSeq" id="WP_368856909.1">
    <property type="nucleotide sequence ID" value="NZ_WVUH01000218.1"/>
</dbReference>
<keyword evidence="2 3" id="KW-0040">ANK repeat</keyword>
<dbReference type="SUPFAM" id="SSF48403">
    <property type="entry name" value="Ankyrin repeat"/>
    <property type="match status" value="1"/>
</dbReference>
<dbReference type="PANTHER" id="PTHR24171">
    <property type="entry name" value="ANKYRIN REPEAT DOMAIN-CONTAINING PROTEIN 39-RELATED"/>
    <property type="match status" value="1"/>
</dbReference>
<protein>
    <recommendedName>
        <fullName evidence="6">Ankyrin repeat-containing protein</fullName>
    </recommendedName>
</protein>
<dbReference type="Pfam" id="PF12796">
    <property type="entry name" value="Ank_2"/>
    <property type="match status" value="1"/>
</dbReference>
<dbReference type="Proteomes" id="UP000823521">
    <property type="component" value="Unassembled WGS sequence"/>
</dbReference>
<dbReference type="SMART" id="SM00248">
    <property type="entry name" value="ANK"/>
    <property type="match status" value="2"/>
</dbReference>
<sequence length="330" mass="35082">VETIAARLAAGDLVHAYEAAGLAVDLADPPRWWSAWPLESLLGRYASTLPVLAAEVRRLAHRYGATTLVSIDGTLAVDVATDGGLTVRRAPRREDRGGPYVFGLAAPADVALLRHGRLRPDELHPLVHAALFPDRVQSWHPPAPAPRRHVRVWCGPDWHVVEVTGGQIRSRHHTADELQREFLLAGLGGPITGCAAAVRAWRTGAAPVPKEIRTIRRDVFALARHGDTDGLLAVLADGLDVGLRDGRGGTLLHWVSHVDHARVLPVLLAAGLSPADRDRAGGTPLHAAAEALAVEVMTALVDAGADPQARDGAGRTPADVLALARRTSGR</sequence>
<evidence type="ECO:0000256" key="1">
    <source>
        <dbReference type="ARBA" id="ARBA00022737"/>
    </source>
</evidence>
<feature type="non-terminal residue" evidence="4">
    <location>
        <position position="1"/>
    </location>
</feature>
<dbReference type="Gene3D" id="1.25.40.20">
    <property type="entry name" value="Ankyrin repeat-containing domain"/>
    <property type="match status" value="1"/>
</dbReference>
<evidence type="ECO:0000256" key="2">
    <source>
        <dbReference type="ARBA" id="ARBA00023043"/>
    </source>
</evidence>
<dbReference type="InterPro" id="IPR002110">
    <property type="entry name" value="Ankyrin_rpt"/>
</dbReference>
<gene>
    <name evidence="4" type="ORF">GSF22_22025</name>
</gene>
<feature type="repeat" description="ANK" evidence="3">
    <location>
        <begin position="280"/>
        <end position="312"/>
    </location>
</feature>
<evidence type="ECO:0008006" key="6">
    <source>
        <dbReference type="Google" id="ProtNLM"/>
    </source>
</evidence>
<dbReference type="PROSITE" id="PS50088">
    <property type="entry name" value="ANK_REPEAT"/>
    <property type="match status" value="1"/>
</dbReference>
<comment type="caution">
    <text evidence="4">The sequence shown here is derived from an EMBL/GenBank/DDBJ whole genome shotgun (WGS) entry which is preliminary data.</text>
</comment>
<evidence type="ECO:0000313" key="4">
    <source>
        <dbReference type="EMBL" id="MBO4208668.1"/>
    </source>
</evidence>
<organism evidence="4 5">
    <name type="scientific">Micromonospora echinofusca</name>
    <dbReference type="NCBI Taxonomy" id="47858"/>
    <lineage>
        <taxon>Bacteria</taxon>
        <taxon>Bacillati</taxon>
        <taxon>Actinomycetota</taxon>
        <taxon>Actinomycetes</taxon>
        <taxon>Micromonosporales</taxon>
        <taxon>Micromonosporaceae</taxon>
        <taxon>Micromonospora</taxon>
    </lineage>
</organism>